<dbReference type="InterPro" id="IPR057200">
    <property type="entry name" value="DUF7878"/>
</dbReference>
<reference evidence="3" key="1">
    <citation type="submission" date="2016-10" db="EMBL/GenBank/DDBJ databases">
        <authorList>
            <person name="Varghese N."/>
            <person name="Submissions S."/>
        </authorList>
    </citation>
    <scope>NUCLEOTIDE SEQUENCE [LARGE SCALE GENOMIC DNA]</scope>
    <source>
        <strain evidence="3">DSM 17465</strain>
    </source>
</reference>
<proteinExistence type="predicted"/>
<dbReference type="Proteomes" id="UP000183371">
    <property type="component" value="Unassembled WGS sequence"/>
</dbReference>
<protein>
    <recommendedName>
        <fullName evidence="1">DUF7878 domain-containing protein</fullName>
    </recommendedName>
</protein>
<dbReference type="EMBL" id="FPBD01000002">
    <property type="protein sequence ID" value="SFT57211.1"/>
    <property type="molecule type" value="Genomic_DNA"/>
</dbReference>
<dbReference type="RefSeq" id="WP_083416609.1">
    <property type="nucleotide sequence ID" value="NZ_FPBD01000002.1"/>
</dbReference>
<evidence type="ECO:0000259" key="1">
    <source>
        <dbReference type="Pfam" id="PF25297"/>
    </source>
</evidence>
<dbReference type="AlphaFoldDB" id="A0A1I6Z456"/>
<dbReference type="Pfam" id="PF25297">
    <property type="entry name" value="DUF7878"/>
    <property type="match status" value="1"/>
</dbReference>
<organism evidence="2 3">
    <name type="scientific">Pseudovibrio denitrificans</name>
    <dbReference type="NCBI Taxonomy" id="258256"/>
    <lineage>
        <taxon>Bacteria</taxon>
        <taxon>Pseudomonadati</taxon>
        <taxon>Pseudomonadota</taxon>
        <taxon>Alphaproteobacteria</taxon>
        <taxon>Hyphomicrobiales</taxon>
        <taxon>Stappiaceae</taxon>
        <taxon>Pseudovibrio</taxon>
    </lineage>
</organism>
<evidence type="ECO:0000313" key="2">
    <source>
        <dbReference type="EMBL" id="SFT57211.1"/>
    </source>
</evidence>
<keyword evidence="3" id="KW-1185">Reference proteome</keyword>
<evidence type="ECO:0000313" key="3">
    <source>
        <dbReference type="Proteomes" id="UP000183371"/>
    </source>
</evidence>
<sequence length="142" mass="16422">MTTLRFEFERETSNDRNADLSALITAEGHLTIFFENKIVFNEANVLLGEFAIYAEAWLRKADKDGLLPFRYSSMDYEEEVILQTIPKDGMLALRSPWFNAEHNRDVQILPEEFFVALKKFVNAYLAEVPELKRLCPVLSSDL</sequence>
<gene>
    <name evidence="2" type="ORF">SAMN05444141_10238</name>
</gene>
<feature type="domain" description="DUF7878" evidence="1">
    <location>
        <begin position="6"/>
        <end position="122"/>
    </location>
</feature>
<name>A0A1I6Z456_9HYPH</name>
<accession>A0A1I6Z456</accession>